<evidence type="ECO:0000256" key="14">
    <source>
        <dbReference type="SAM" id="MobiDB-lite"/>
    </source>
</evidence>
<comment type="catalytic activity">
    <reaction evidence="9">
        <text>L-arabinose(out) + ATP + H2O = L-arabinose(in) + ADP + phosphate + H(+)</text>
        <dbReference type="Rhea" id="RHEA:30007"/>
        <dbReference type="ChEBI" id="CHEBI:15377"/>
        <dbReference type="ChEBI" id="CHEBI:15378"/>
        <dbReference type="ChEBI" id="CHEBI:17535"/>
        <dbReference type="ChEBI" id="CHEBI:30616"/>
        <dbReference type="ChEBI" id="CHEBI:43474"/>
        <dbReference type="ChEBI" id="CHEBI:456216"/>
        <dbReference type="EC" id="7.5.2.13"/>
    </reaction>
    <physiologicalReaction direction="left-to-right" evidence="9">
        <dbReference type="Rhea" id="RHEA:30008"/>
    </physiologicalReaction>
</comment>
<dbReference type="SUPFAM" id="SSF50331">
    <property type="entry name" value="MOP-like"/>
    <property type="match status" value="1"/>
</dbReference>
<comment type="function">
    <text evidence="10">Part of the ABC transporter complex XacGHIJK involved in the uptake of xylose and arabinose. Responsible for energy coupling to the transport system.</text>
</comment>
<dbReference type="InterPro" id="IPR003593">
    <property type="entry name" value="AAA+_ATPase"/>
</dbReference>
<dbReference type="SUPFAM" id="SSF52540">
    <property type="entry name" value="P-loop containing nucleoside triphosphate hydrolases"/>
    <property type="match status" value="1"/>
</dbReference>
<accession>A0ABD5PI34</accession>
<dbReference type="Gene3D" id="3.40.50.300">
    <property type="entry name" value="P-loop containing nucleotide triphosphate hydrolases"/>
    <property type="match status" value="1"/>
</dbReference>
<dbReference type="GO" id="GO:0005886">
    <property type="term" value="C:plasma membrane"/>
    <property type="evidence" value="ECO:0007669"/>
    <property type="project" value="UniProtKB-SubCell"/>
</dbReference>
<dbReference type="CDD" id="cd03301">
    <property type="entry name" value="ABC_MalK_N"/>
    <property type="match status" value="1"/>
</dbReference>
<feature type="domain" description="ABC transporter" evidence="15">
    <location>
        <begin position="25"/>
        <end position="260"/>
    </location>
</feature>
<evidence type="ECO:0000256" key="3">
    <source>
        <dbReference type="ARBA" id="ARBA00022475"/>
    </source>
</evidence>
<sequence>MSNQTQSDTAAGRPTEGRPPEDTNVRIDDITKVFEESDGGEVVAVEDLSIDIRKGEFLVLVGPSGCGKTTTLRTVAGLESPTEGAIRIQGMDVTELDPRERDISMVFQNYALYPHKTVRENISFPLEVRSFPKDETERRVEEAADLLGITELLDRKPSALSGGQQQRVALGRAIVREPAVFLMDEPLSNLDAKLRVQMRTELNELHKRVGKTTIYVTHDQAEAMTLGDRIAVMNDGQLQQIGPPQQLYDRPTNRFVAGFIGEPPMNFLPAELDSTGDGYRVRTEAFDFDLPREKAALLDESGRSPDSVTLGVRPEDIDDASLVESGPNRARFEPYVKLTEPMGSDKFLTLTPEAGEGQELTARVSPDSDAEEDETTTLSANLEKVHLFDDRTGDNLTR</sequence>
<keyword evidence="7" id="KW-0472">Membrane</keyword>
<evidence type="ECO:0000313" key="17">
    <source>
        <dbReference type="Proteomes" id="UP001595921"/>
    </source>
</evidence>
<dbReference type="EC" id="7.5.2.13" evidence="13"/>
<reference evidence="16 17" key="1">
    <citation type="journal article" date="2019" name="Int. J. Syst. Evol. Microbiol.">
        <title>The Global Catalogue of Microorganisms (GCM) 10K type strain sequencing project: providing services to taxonomists for standard genome sequencing and annotation.</title>
        <authorList>
            <consortium name="The Broad Institute Genomics Platform"/>
            <consortium name="The Broad Institute Genome Sequencing Center for Infectious Disease"/>
            <person name="Wu L."/>
            <person name="Ma J."/>
        </authorList>
    </citation>
    <scope>NUCLEOTIDE SEQUENCE [LARGE SCALE GENOMIC DNA]</scope>
    <source>
        <strain evidence="16 17">CGMCC 1.12553</strain>
    </source>
</reference>
<keyword evidence="2" id="KW-0813">Transport</keyword>
<feature type="compositionally biased region" description="Basic and acidic residues" evidence="14">
    <location>
        <begin position="15"/>
        <end position="25"/>
    </location>
</feature>
<dbReference type="PANTHER" id="PTHR43875:SF15">
    <property type="entry name" value="TREHALOSE IMPORT ATP-BINDING PROTEIN SUGC"/>
    <property type="match status" value="1"/>
</dbReference>
<feature type="region of interest" description="Disordered" evidence="14">
    <location>
        <begin position="1"/>
        <end position="25"/>
    </location>
</feature>
<dbReference type="Pfam" id="PF00005">
    <property type="entry name" value="ABC_tran"/>
    <property type="match status" value="1"/>
</dbReference>
<dbReference type="InterPro" id="IPR047641">
    <property type="entry name" value="ABC_transpr_MalK/UgpC-like"/>
</dbReference>
<dbReference type="RefSeq" id="WP_267620433.1">
    <property type="nucleotide sequence ID" value="NZ_JAODIW010000005.1"/>
</dbReference>
<evidence type="ECO:0000256" key="8">
    <source>
        <dbReference type="ARBA" id="ARBA00050355"/>
    </source>
</evidence>
<dbReference type="GO" id="GO:1902495">
    <property type="term" value="C:transmembrane transporter complex"/>
    <property type="evidence" value="ECO:0007669"/>
    <property type="project" value="UniProtKB-ARBA"/>
</dbReference>
<dbReference type="GO" id="GO:0005524">
    <property type="term" value="F:ATP binding"/>
    <property type="evidence" value="ECO:0007669"/>
    <property type="project" value="UniProtKB-KW"/>
</dbReference>
<feature type="region of interest" description="Disordered" evidence="14">
    <location>
        <begin position="351"/>
        <end position="377"/>
    </location>
</feature>
<dbReference type="InterPro" id="IPR027417">
    <property type="entry name" value="P-loop_NTPase"/>
</dbReference>
<dbReference type="Gene3D" id="2.40.50.100">
    <property type="match status" value="1"/>
</dbReference>
<name>A0ABD5PI34_9EURY</name>
<dbReference type="InterPro" id="IPR015855">
    <property type="entry name" value="ABC_transpr_MalK-like"/>
</dbReference>
<dbReference type="Proteomes" id="UP001595921">
    <property type="component" value="Unassembled WGS sequence"/>
</dbReference>
<evidence type="ECO:0000256" key="1">
    <source>
        <dbReference type="ARBA" id="ARBA00004202"/>
    </source>
</evidence>
<keyword evidence="6" id="KW-1278">Translocase</keyword>
<dbReference type="GO" id="GO:0022857">
    <property type="term" value="F:transmembrane transporter activity"/>
    <property type="evidence" value="ECO:0007669"/>
    <property type="project" value="UniProtKB-ARBA"/>
</dbReference>
<dbReference type="AlphaFoldDB" id="A0ABD5PI34"/>
<evidence type="ECO:0000256" key="10">
    <source>
        <dbReference type="ARBA" id="ARBA00053454"/>
    </source>
</evidence>
<dbReference type="InterPro" id="IPR017871">
    <property type="entry name" value="ABC_transporter-like_CS"/>
</dbReference>
<evidence type="ECO:0000256" key="6">
    <source>
        <dbReference type="ARBA" id="ARBA00022967"/>
    </source>
</evidence>
<keyword evidence="17" id="KW-1185">Reference proteome</keyword>
<evidence type="ECO:0000256" key="2">
    <source>
        <dbReference type="ARBA" id="ARBA00022448"/>
    </source>
</evidence>
<dbReference type="InterPro" id="IPR012340">
    <property type="entry name" value="NA-bd_OB-fold"/>
</dbReference>
<organism evidence="16 17">
    <name type="scientific">Halobium salinum</name>
    <dbReference type="NCBI Taxonomy" id="1364940"/>
    <lineage>
        <taxon>Archaea</taxon>
        <taxon>Methanobacteriati</taxon>
        <taxon>Methanobacteriota</taxon>
        <taxon>Stenosarchaea group</taxon>
        <taxon>Halobacteria</taxon>
        <taxon>Halobacteriales</taxon>
        <taxon>Haloferacaceae</taxon>
        <taxon>Halobium</taxon>
    </lineage>
</organism>
<keyword evidence="4" id="KW-0547">Nucleotide-binding</keyword>
<comment type="catalytic activity">
    <reaction evidence="8">
        <text>D-xylose(out) + ATP + H2O = D-xylose(in) + ADP + phosphate + H(+)</text>
        <dbReference type="Rhea" id="RHEA:29899"/>
        <dbReference type="ChEBI" id="CHEBI:15377"/>
        <dbReference type="ChEBI" id="CHEBI:15378"/>
        <dbReference type="ChEBI" id="CHEBI:30616"/>
        <dbReference type="ChEBI" id="CHEBI:43474"/>
        <dbReference type="ChEBI" id="CHEBI:53455"/>
        <dbReference type="ChEBI" id="CHEBI:456216"/>
        <dbReference type="EC" id="7.5.2.13"/>
    </reaction>
    <physiologicalReaction direction="left-to-right" evidence="8">
        <dbReference type="Rhea" id="RHEA:29900"/>
    </physiologicalReaction>
</comment>
<comment type="similarity">
    <text evidence="11">Belongs to the ABC transporter superfamily. Carbohydrate uptake transporter-1 (CUT1) (TC 3.A.1.1) family.</text>
</comment>
<dbReference type="PROSITE" id="PS00211">
    <property type="entry name" value="ABC_TRANSPORTER_1"/>
    <property type="match status" value="1"/>
</dbReference>
<keyword evidence="5 16" id="KW-0067">ATP-binding</keyword>
<evidence type="ECO:0000256" key="7">
    <source>
        <dbReference type="ARBA" id="ARBA00023136"/>
    </source>
</evidence>
<dbReference type="InterPro" id="IPR008995">
    <property type="entry name" value="Mo/tungstate-bd_C_term_dom"/>
</dbReference>
<evidence type="ECO:0000256" key="12">
    <source>
        <dbReference type="ARBA" id="ARBA00065962"/>
    </source>
</evidence>
<comment type="caution">
    <text evidence="16">The sequence shown here is derived from an EMBL/GenBank/DDBJ whole genome shotgun (WGS) entry which is preliminary data.</text>
</comment>
<dbReference type="FunFam" id="3.40.50.300:FF:000042">
    <property type="entry name" value="Maltose/maltodextrin ABC transporter, ATP-binding protein"/>
    <property type="match status" value="1"/>
</dbReference>
<evidence type="ECO:0000313" key="16">
    <source>
        <dbReference type="EMBL" id="MFC4360357.1"/>
    </source>
</evidence>
<evidence type="ECO:0000256" key="13">
    <source>
        <dbReference type="ARBA" id="ARBA00066315"/>
    </source>
</evidence>
<dbReference type="Gene3D" id="2.40.50.140">
    <property type="entry name" value="Nucleic acid-binding proteins"/>
    <property type="match status" value="1"/>
</dbReference>
<evidence type="ECO:0000256" key="11">
    <source>
        <dbReference type="ARBA" id="ARBA00061029"/>
    </source>
</evidence>
<evidence type="ECO:0000256" key="5">
    <source>
        <dbReference type="ARBA" id="ARBA00022840"/>
    </source>
</evidence>
<proteinExistence type="inferred from homology"/>
<comment type="subunit">
    <text evidence="12">The complex is composed of two ATP-binding proteins (XacJ and XacK), two transmembrane proteins (XacH and XacI) and a solute-binding protein (XacG).</text>
</comment>
<keyword evidence="3" id="KW-1003">Cell membrane</keyword>
<dbReference type="SMART" id="SM00382">
    <property type="entry name" value="AAA"/>
    <property type="match status" value="1"/>
</dbReference>
<protein>
    <recommendedName>
        <fullName evidence="13">ABC-type D-xylose/L-arabinose transporter</fullName>
        <ecNumber evidence="13">7.5.2.13</ecNumber>
    </recommendedName>
</protein>
<dbReference type="EMBL" id="JBHSDS010000017">
    <property type="protein sequence ID" value="MFC4360357.1"/>
    <property type="molecule type" value="Genomic_DNA"/>
</dbReference>
<dbReference type="InterPro" id="IPR003439">
    <property type="entry name" value="ABC_transporter-like_ATP-bd"/>
</dbReference>
<gene>
    <name evidence="16" type="ORF">ACFO0N_20620</name>
</gene>
<dbReference type="Pfam" id="PF17912">
    <property type="entry name" value="OB_MalK"/>
    <property type="match status" value="1"/>
</dbReference>
<dbReference type="InterPro" id="IPR040582">
    <property type="entry name" value="OB_MalK-like"/>
</dbReference>
<evidence type="ECO:0000259" key="15">
    <source>
        <dbReference type="PROSITE" id="PS50893"/>
    </source>
</evidence>
<evidence type="ECO:0000256" key="4">
    <source>
        <dbReference type="ARBA" id="ARBA00022741"/>
    </source>
</evidence>
<dbReference type="PROSITE" id="PS50893">
    <property type="entry name" value="ABC_TRANSPORTER_2"/>
    <property type="match status" value="1"/>
</dbReference>
<dbReference type="PANTHER" id="PTHR43875">
    <property type="entry name" value="MALTODEXTRIN IMPORT ATP-BINDING PROTEIN MSMX"/>
    <property type="match status" value="1"/>
</dbReference>
<evidence type="ECO:0000256" key="9">
    <source>
        <dbReference type="ARBA" id="ARBA00051890"/>
    </source>
</evidence>
<comment type="subcellular location">
    <subcellularLocation>
        <location evidence="1">Cell membrane</location>
        <topology evidence="1">Peripheral membrane protein</topology>
    </subcellularLocation>
</comment>